<organism evidence="1 2">
    <name type="scientific">Caerostris extrusa</name>
    <name type="common">Bark spider</name>
    <name type="synonym">Caerostris bankana</name>
    <dbReference type="NCBI Taxonomy" id="172846"/>
    <lineage>
        <taxon>Eukaryota</taxon>
        <taxon>Metazoa</taxon>
        <taxon>Ecdysozoa</taxon>
        <taxon>Arthropoda</taxon>
        <taxon>Chelicerata</taxon>
        <taxon>Arachnida</taxon>
        <taxon>Araneae</taxon>
        <taxon>Araneomorphae</taxon>
        <taxon>Entelegynae</taxon>
        <taxon>Araneoidea</taxon>
        <taxon>Araneidae</taxon>
        <taxon>Caerostris</taxon>
    </lineage>
</organism>
<name>A0AAV4X0J8_CAEEX</name>
<dbReference type="EMBL" id="BPLR01017085">
    <property type="protein sequence ID" value="GIY88632.1"/>
    <property type="molecule type" value="Genomic_DNA"/>
</dbReference>
<proteinExistence type="predicted"/>
<feature type="non-terminal residue" evidence="1">
    <location>
        <position position="99"/>
    </location>
</feature>
<dbReference type="AlphaFoldDB" id="A0AAV4X0J8"/>
<evidence type="ECO:0000313" key="2">
    <source>
        <dbReference type="Proteomes" id="UP001054945"/>
    </source>
</evidence>
<protein>
    <submittedName>
        <fullName evidence="1">Uncharacterized protein</fullName>
    </submittedName>
</protein>
<accession>A0AAV4X0J8</accession>
<keyword evidence="2" id="KW-1185">Reference proteome</keyword>
<dbReference type="Proteomes" id="UP001054945">
    <property type="component" value="Unassembled WGS sequence"/>
</dbReference>
<gene>
    <name evidence="1" type="ORF">CEXT_85121</name>
</gene>
<sequence length="99" mass="10957">MKRTPYRQASRHALLSPELAPNLTPLPDTELSGLCSLAVIREPSLLIPTCQLQHAGTVWIFVHLQFGPFSSSVPLAPFFSAERLLGLSRRRGGGHLLWK</sequence>
<reference evidence="1 2" key="1">
    <citation type="submission" date="2021-06" db="EMBL/GenBank/DDBJ databases">
        <title>Caerostris extrusa draft genome.</title>
        <authorList>
            <person name="Kono N."/>
            <person name="Arakawa K."/>
        </authorList>
    </citation>
    <scope>NUCLEOTIDE SEQUENCE [LARGE SCALE GENOMIC DNA]</scope>
</reference>
<comment type="caution">
    <text evidence="1">The sequence shown here is derived from an EMBL/GenBank/DDBJ whole genome shotgun (WGS) entry which is preliminary data.</text>
</comment>
<evidence type="ECO:0000313" key="1">
    <source>
        <dbReference type="EMBL" id="GIY88632.1"/>
    </source>
</evidence>